<dbReference type="Proteomes" id="UP001059819">
    <property type="component" value="Chromosome"/>
</dbReference>
<name>A0ABY5TZJ4_9MOLU</name>
<evidence type="ECO:0000313" key="3">
    <source>
        <dbReference type="Proteomes" id="UP001059819"/>
    </source>
</evidence>
<dbReference type="EMBL" id="CP103424">
    <property type="protein sequence ID" value="UWD35446.1"/>
    <property type="molecule type" value="Genomic_DNA"/>
</dbReference>
<dbReference type="SUPFAM" id="SSF82549">
    <property type="entry name" value="DAK1/DegV-like"/>
    <property type="match status" value="1"/>
</dbReference>
<proteinExistence type="predicted"/>
<keyword evidence="1" id="KW-0446">Lipid-binding</keyword>
<dbReference type="InterPro" id="IPR043168">
    <property type="entry name" value="DegV_C"/>
</dbReference>
<dbReference type="Gene3D" id="3.40.50.10170">
    <property type="match status" value="1"/>
</dbReference>
<dbReference type="PANTHER" id="PTHR33434:SF2">
    <property type="entry name" value="FATTY ACID-BINDING PROTEIN TM_1468"/>
    <property type="match status" value="1"/>
</dbReference>
<accession>A0ABY5TZJ4</accession>
<dbReference type="InterPro" id="IPR003797">
    <property type="entry name" value="DegV"/>
</dbReference>
<dbReference type="NCBIfam" id="TIGR00762">
    <property type="entry name" value="DegV"/>
    <property type="match status" value="1"/>
</dbReference>
<dbReference type="Pfam" id="PF02645">
    <property type="entry name" value="DegV"/>
    <property type="match status" value="1"/>
</dbReference>
<organism evidence="2 3">
    <name type="scientific">Mycoplasma cottewii</name>
    <dbReference type="NCBI Taxonomy" id="51364"/>
    <lineage>
        <taxon>Bacteria</taxon>
        <taxon>Bacillati</taxon>
        <taxon>Mycoplasmatota</taxon>
        <taxon>Mollicutes</taxon>
        <taxon>Mycoplasmataceae</taxon>
        <taxon>Mycoplasma</taxon>
    </lineage>
</organism>
<dbReference type="Gene3D" id="3.30.1180.10">
    <property type="match status" value="1"/>
</dbReference>
<keyword evidence="3" id="KW-1185">Reference proteome</keyword>
<dbReference type="PANTHER" id="PTHR33434">
    <property type="entry name" value="DEGV DOMAIN-CONTAINING PROTEIN DR_1986-RELATED"/>
    <property type="match status" value="1"/>
</dbReference>
<gene>
    <name evidence="2" type="ORF">NX779_03610</name>
</gene>
<evidence type="ECO:0000256" key="1">
    <source>
        <dbReference type="ARBA" id="ARBA00023121"/>
    </source>
</evidence>
<reference evidence="2" key="1">
    <citation type="submission" date="2022-08" db="EMBL/GenBank/DDBJ databases">
        <title>Complete genome sequence of Mycoplasma cottewii type strain VIS.</title>
        <authorList>
            <person name="Spergser J."/>
        </authorList>
    </citation>
    <scope>NUCLEOTIDE SEQUENCE</scope>
    <source>
        <strain evidence="2">VIS</strain>
    </source>
</reference>
<dbReference type="PROSITE" id="PS51482">
    <property type="entry name" value="DEGV"/>
    <property type="match status" value="1"/>
</dbReference>
<protein>
    <submittedName>
        <fullName evidence="2">DegV family protein</fullName>
    </submittedName>
</protein>
<sequence length="272" mass="31075">MLTDSSFDGRVSKYENLYVIPLMITTEDGQTFYDNESLTKDYFYELLENQTLKTSQSAPGDMFKIWDNLLEQYDQIVFLPISSQLSGQFNTFKMLSQTEDKYKDKVFVCDTKSVSVVLQEMIRKVSEWINQGKTGSEIQQLVEQASNDFIAFIIPKNLETLKKGGRIKPAAAAIAKMLKITPILRYDGSIDKETTARTFKKAISTALELLKDEIQDLKHIDISYSKMDNECLCSIEEIIKEYDLEIRIKSELTNVIAAHTGKETIALVAWKK</sequence>
<dbReference type="InterPro" id="IPR050270">
    <property type="entry name" value="DegV_domain_contain"/>
</dbReference>
<evidence type="ECO:0000313" key="2">
    <source>
        <dbReference type="EMBL" id="UWD35446.1"/>
    </source>
</evidence>